<keyword evidence="2" id="KW-1185">Reference proteome</keyword>
<protein>
    <submittedName>
        <fullName evidence="1">Uncharacterized protein</fullName>
    </submittedName>
</protein>
<dbReference type="EMBL" id="ML208936">
    <property type="protein sequence ID" value="TFK59598.1"/>
    <property type="molecule type" value="Genomic_DNA"/>
</dbReference>
<dbReference type="Proteomes" id="UP000308600">
    <property type="component" value="Unassembled WGS sequence"/>
</dbReference>
<organism evidence="1 2">
    <name type="scientific">Pluteus cervinus</name>
    <dbReference type="NCBI Taxonomy" id="181527"/>
    <lineage>
        <taxon>Eukaryota</taxon>
        <taxon>Fungi</taxon>
        <taxon>Dikarya</taxon>
        <taxon>Basidiomycota</taxon>
        <taxon>Agaricomycotina</taxon>
        <taxon>Agaricomycetes</taxon>
        <taxon>Agaricomycetidae</taxon>
        <taxon>Agaricales</taxon>
        <taxon>Pluteineae</taxon>
        <taxon>Pluteaceae</taxon>
        <taxon>Pluteus</taxon>
    </lineage>
</organism>
<name>A0ACD3A1B6_9AGAR</name>
<evidence type="ECO:0000313" key="2">
    <source>
        <dbReference type="Proteomes" id="UP000308600"/>
    </source>
</evidence>
<proteinExistence type="predicted"/>
<gene>
    <name evidence="1" type="ORF">BDN72DRAFT_883900</name>
</gene>
<evidence type="ECO:0000313" key="1">
    <source>
        <dbReference type="EMBL" id="TFK59598.1"/>
    </source>
</evidence>
<reference evidence="1 2" key="1">
    <citation type="journal article" date="2019" name="Nat. Ecol. Evol.">
        <title>Megaphylogeny resolves global patterns of mushroom evolution.</title>
        <authorList>
            <person name="Varga T."/>
            <person name="Krizsan K."/>
            <person name="Foldi C."/>
            <person name="Dima B."/>
            <person name="Sanchez-Garcia M."/>
            <person name="Sanchez-Ramirez S."/>
            <person name="Szollosi G.J."/>
            <person name="Szarkandi J.G."/>
            <person name="Papp V."/>
            <person name="Albert L."/>
            <person name="Andreopoulos W."/>
            <person name="Angelini C."/>
            <person name="Antonin V."/>
            <person name="Barry K.W."/>
            <person name="Bougher N.L."/>
            <person name="Buchanan P."/>
            <person name="Buyck B."/>
            <person name="Bense V."/>
            <person name="Catcheside P."/>
            <person name="Chovatia M."/>
            <person name="Cooper J."/>
            <person name="Damon W."/>
            <person name="Desjardin D."/>
            <person name="Finy P."/>
            <person name="Geml J."/>
            <person name="Haridas S."/>
            <person name="Hughes K."/>
            <person name="Justo A."/>
            <person name="Karasinski D."/>
            <person name="Kautmanova I."/>
            <person name="Kiss B."/>
            <person name="Kocsube S."/>
            <person name="Kotiranta H."/>
            <person name="LaButti K.M."/>
            <person name="Lechner B.E."/>
            <person name="Liimatainen K."/>
            <person name="Lipzen A."/>
            <person name="Lukacs Z."/>
            <person name="Mihaltcheva S."/>
            <person name="Morgado L.N."/>
            <person name="Niskanen T."/>
            <person name="Noordeloos M.E."/>
            <person name="Ohm R.A."/>
            <person name="Ortiz-Santana B."/>
            <person name="Ovrebo C."/>
            <person name="Racz N."/>
            <person name="Riley R."/>
            <person name="Savchenko A."/>
            <person name="Shiryaev A."/>
            <person name="Soop K."/>
            <person name="Spirin V."/>
            <person name="Szebenyi C."/>
            <person name="Tomsovsky M."/>
            <person name="Tulloss R.E."/>
            <person name="Uehling J."/>
            <person name="Grigoriev I.V."/>
            <person name="Vagvolgyi C."/>
            <person name="Papp T."/>
            <person name="Martin F.M."/>
            <person name="Miettinen O."/>
            <person name="Hibbett D.S."/>
            <person name="Nagy L.G."/>
        </authorList>
    </citation>
    <scope>NUCLEOTIDE SEQUENCE [LARGE SCALE GENOMIC DNA]</scope>
    <source>
        <strain evidence="1 2">NL-1719</strain>
    </source>
</reference>
<sequence>MILGAGFSTISPGQYEPHVRADLTGLSAVHRECRPLGMTIREDRKADACGLLPGSSRFIGLRTCGFLDLEGEGELAMWAKAGLWQARRAARWLVIALVTKGGGRDDDEAFCGLERADGLHLHLAAWLILLWTKQGELRDWVKREGKVVGGRSVWFAGGGQVQSNDIHSFTKTMGVTWNNLVSSSSQKLEVNGVQYEGIKGPHNALIQAANISTP</sequence>
<accession>A0ACD3A1B6</accession>